<dbReference type="AlphaFoldDB" id="A0A6A7A1M8"/>
<accession>A0A6A7A1M8</accession>
<organism evidence="1 2">
    <name type="scientific">Ophiobolus disseminans</name>
    <dbReference type="NCBI Taxonomy" id="1469910"/>
    <lineage>
        <taxon>Eukaryota</taxon>
        <taxon>Fungi</taxon>
        <taxon>Dikarya</taxon>
        <taxon>Ascomycota</taxon>
        <taxon>Pezizomycotina</taxon>
        <taxon>Dothideomycetes</taxon>
        <taxon>Pleosporomycetidae</taxon>
        <taxon>Pleosporales</taxon>
        <taxon>Pleosporineae</taxon>
        <taxon>Phaeosphaeriaceae</taxon>
        <taxon>Ophiobolus</taxon>
    </lineage>
</organism>
<gene>
    <name evidence="1" type="ORF">CC86DRAFT_439659</name>
</gene>
<feature type="non-terminal residue" evidence="1">
    <location>
        <position position="1"/>
    </location>
</feature>
<proteinExistence type="predicted"/>
<dbReference type="Proteomes" id="UP000799424">
    <property type="component" value="Unassembled WGS sequence"/>
</dbReference>
<dbReference type="OrthoDB" id="10647463at2759"/>
<keyword evidence="2" id="KW-1185">Reference proteome</keyword>
<reference evidence="1" key="1">
    <citation type="journal article" date="2020" name="Stud. Mycol.">
        <title>101 Dothideomycetes genomes: a test case for predicting lifestyles and emergence of pathogens.</title>
        <authorList>
            <person name="Haridas S."/>
            <person name="Albert R."/>
            <person name="Binder M."/>
            <person name="Bloem J."/>
            <person name="Labutti K."/>
            <person name="Salamov A."/>
            <person name="Andreopoulos B."/>
            <person name="Baker S."/>
            <person name="Barry K."/>
            <person name="Bills G."/>
            <person name="Bluhm B."/>
            <person name="Cannon C."/>
            <person name="Castanera R."/>
            <person name="Culley D."/>
            <person name="Daum C."/>
            <person name="Ezra D."/>
            <person name="Gonzalez J."/>
            <person name="Henrissat B."/>
            <person name="Kuo A."/>
            <person name="Liang C."/>
            <person name="Lipzen A."/>
            <person name="Lutzoni F."/>
            <person name="Magnuson J."/>
            <person name="Mondo S."/>
            <person name="Nolan M."/>
            <person name="Ohm R."/>
            <person name="Pangilinan J."/>
            <person name="Park H.-J."/>
            <person name="Ramirez L."/>
            <person name="Alfaro M."/>
            <person name="Sun H."/>
            <person name="Tritt A."/>
            <person name="Yoshinaga Y."/>
            <person name="Zwiers L.-H."/>
            <person name="Turgeon B."/>
            <person name="Goodwin S."/>
            <person name="Spatafora J."/>
            <person name="Crous P."/>
            <person name="Grigoriev I."/>
        </authorList>
    </citation>
    <scope>NUCLEOTIDE SEQUENCE</scope>
    <source>
        <strain evidence="1">CBS 113818</strain>
    </source>
</reference>
<sequence>GVPLVFRGSSSKGLCLPFEFHCPLFPPNPSPTRACLLSSPCLSLTARGFVVDLHHQPGRRAVALVPSSCSPSSSKRRFAARLLWQPRPTAPASCAIHSLAPKQKSRPYTHGRHERCVLCYVEICLPRDKHTTVSPCSPIASLAPASTLVHQHSRPHTCSDRPTLYLANA</sequence>
<dbReference type="EMBL" id="MU006224">
    <property type="protein sequence ID" value="KAF2827230.1"/>
    <property type="molecule type" value="Genomic_DNA"/>
</dbReference>
<protein>
    <submittedName>
        <fullName evidence="1">Uncharacterized protein</fullName>
    </submittedName>
</protein>
<evidence type="ECO:0000313" key="1">
    <source>
        <dbReference type="EMBL" id="KAF2827230.1"/>
    </source>
</evidence>
<name>A0A6A7A1M8_9PLEO</name>
<evidence type="ECO:0000313" key="2">
    <source>
        <dbReference type="Proteomes" id="UP000799424"/>
    </source>
</evidence>